<dbReference type="PANTHER" id="PTHR30199:SF0">
    <property type="entry name" value="INNER MEMBRANE PROTEIN YDCO"/>
    <property type="match status" value="1"/>
</dbReference>
<comment type="caution">
    <text evidence="2">The sequence shown here is derived from an EMBL/GenBank/DDBJ whole genome shotgun (WGS) entry which is preliminary data.</text>
</comment>
<dbReference type="RefSeq" id="WP_049131780.1">
    <property type="nucleotide sequence ID" value="NZ_CABGKG010000010.1"/>
</dbReference>
<organism evidence="2 3">
    <name type="scientific">Klebsiella grimontii</name>
    <dbReference type="NCBI Taxonomy" id="2058152"/>
    <lineage>
        <taxon>Bacteria</taxon>
        <taxon>Pseudomonadati</taxon>
        <taxon>Pseudomonadota</taxon>
        <taxon>Gammaproteobacteria</taxon>
        <taxon>Enterobacterales</taxon>
        <taxon>Enterobacteriaceae</taxon>
        <taxon>Klebsiella/Raoultella group</taxon>
        <taxon>Klebsiella</taxon>
    </lineage>
</organism>
<sequence length="388" mass="39757">MRSFTLPFPTLLAGFVAVLVGYASSAAIIWQAAAAAGADASQIAGWMTALGLGMGVSTLALTLWRKVPILTAWSTPGAALLVTGLQGVTLSQAVGVFIFANALIVLCGITGIFARLMKIIPHSLAAAMLAGILLRFGMQAFASLQGNLLLCGSMFAVWLLCKVWLPRFAVVAALLAGGAVAGFSGEVTTSQIAFSFVAPSWIAPEFTPALLLSVGVPFFLVTMASQNAPGFATLQASGYRVPVSPLIVATGGLALLLSPFGVYSICIAAITAAICQSPEAHPDPQKRWLAAAAAGVFYLLAGIFGGSITSLMSALPMAWIQMLAGLALLGTISGSLFQALNQESERDAAVVTFLVTASGVTLGGVGSAFWGLVLGGVSYVLLSTLRRA</sequence>
<evidence type="ECO:0000313" key="2">
    <source>
        <dbReference type="EMBL" id="MEM0623681.1"/>
    </source>
</evidence>
<feature type="transmembrane region" description="Helical" evidence="1">
    <location>
        <begin position="318"/>
        <end position="337"/>
    </location>
</feature>
<dbReference type="InterPro" id="IPR004711">
    <property type="entry name" value="Benzoate_Transporter"/>
</dbReference>
<dbReference type="Pfam" id="PF03594">
    <property type="entry name" value="BenE"/>
    <property type="match status" value="1"/>
</dbReference>
<dbReference type="EMBL" id="JBCGEM010000004">
    <property type="protein sequence ID" value="MEM0623681.1"/>
    <property type="molecule type" value="Genomic_DNA"/>
</dbReference>
<proteinExistence type="predicted"/>
<dbReference type="PANTHER" id="PTHR30199">
    <property type="entry name" value="MFS FAMILY TRANSPORTER, PREDICTED SUBSTRATE BENZOATE"/>
    <property type="match status" value="1"/>
</dbReference>
<keyword evidence="3" id="KW-1185">Reference proteome</keyword>
<dbReference type="NCBIfam" id="TIGR00843">
    <property type="entry name" value="benE"/>
    <property type="match status" value="1"/>
</dbReference>
<keyword evidence="1" id="KW-0812">Transmembrane</keyword>
<feature type="transmembrane region" description="Helical" evidence="1">
    <location>
        <begin position="246"/>
        <end position="275"/>
    </location>
</feature>
<keyword evidence="1" id="KW-1133">Transmembrane helix</keyword>
<feature type="transmembrane region" description="Helical" evidence="1">
    <location>
        <begin position="349"/>
        <end position="382"/>
    </location>
</feature>
<feature type="transmembrane region" description="Helical" evidence="1">
    <location>
        <begin position="287"/>
        <end position="312"/>
    </location>
</feature>
<evidence type="ECO:0000313" key="3">
    <source>
        <dbReference type="Proteomes" id="UP001458070"/>
    </source>
</evidence>
<dbReference type="Proteomes" id="UP001458070">
    <property type="component" value="Unassembled WGS sequence"/>
</dbReference>
<feature type="transmembrane region" description="Helical" evidence="1">
    <location>
        <begin position="209"/>
        <end position="226"/>
    </location>
</feature>
<evidence type="ECO:0000256" key="1">
    <source>
        <dbReference type="SAM" id="Phobius"/>
    </source>
</evidence>
<feature type="transmembrane region" description="Helical" evidence="1">
    <location>
        <begin position="93"/>
        <end position="113"/>
    </location>
</feature>
<name>A0ABU9NY89_9ENTR</name>
<accession>A0ABU9NY89</accession>
<protein>
    <submittedName>
        <fullName evidence="2">Benzoate/H(+) symporter BenE family transporter</fullName>
    </submittedName>
</protein>
<keyword evidence="1" id="KW-0472">Membrane</keyword>
<reference evidence="2 3" key="1">
    <citation type="submission" date="2024-04" db="EMBL/GenBank/DDBJ databases">
        <title>Draft genome assemblies of urinary isolates.</title>
        <authorList>
            <person name="Appleberry H."/>
            <person name="Kula A."/>
            <person name="Wolfe A.J."/>
            <person name="Putonti C."/>
        </authorList>
    </citation>
    <scope>NUCLEOTIDE SEQUENCE [LARGE SCALE GENOMIC DNA]</scope>
    <source>
        <strain evidence="2 3">UMB12529</strain>
    </source>
</reference>
<gene>
    <name evidence="2" type="ORF">AAFL32_07260</name>
</gene>
<feature type="transmembrane region" description="Helical" evidence="1">
    <location>
        <begin position="44"/>
        <end position="64"/>
    </location>
</feature>
<feature type="transmembrane region" description="Helical" evidence="1">
    <location>
        <begin position="171"/>
        <end position="197"/>
    </location>
</feature>